<evidence type="ECO:0000313" key="5">
    <source>
        <dbReference type="EMBL" id="KJY60409.1"/>
    </source>
</evidence>
<name>A0A0F4LQ35_9LACO</name>
<dbReference type="Pfam" id="PF12802">
    <property type="entry name" value="MarR_2"/>
    <property type="match status" value="1"/>
</dbReference>
<dbReference type="GO" id="GO:0003700">
    <property type="term" value="F:DNA-binding transcription factor activity"/>
    <property type="evidence" value="ECO:0007669"/>
    <property type="project" value="InterPro"/>
</dbReference>
<gene>
    <name evidence="5" type="ORF">JG30_15300</name>
</gene>
<accession>A0A0F4LQ35</accession>
<dbReference type="Proteomes" id="UP000033558">
    <property type="component" value="Unassembled WGS sequence"/>
</dbReference>
<reference evidence="5 6" key="1">
    <citation type="submission" date="2015-01" db="EMBL/GenBank/DDBJ databases">
        <title>Comparative genomics of the lactic acid bacteria isolated from the honey bee gut.</title>
        <authorList>
            <person name="Ellegaard K.M."/>
            <person name="Tamarit D."/>
            <person name="Javelind E."/>
            <person name="Olofsson T."/>
            <person name="Andersson S.G."/>
            <person name="Vasquez A."/>
        </authorList>
    </citation>
    <scope>NUCLEOTIDE SEQUENCE [LARGE SCALE GENOMIC DNA]</scope>
    <source>
        <strain evidence="5 6">Bin4</strain>
    </source>
</reference>
<dbReference type="PANTHER" id="PTHR42756">
    <property type="entry name" value="TRANSCRIPTIONAL REGULATOR, MARR"/>
    <property type="match status" value="1"/>
</dbReference>
<dbReference type="InterPro" id="IPR023187">
    <property type="entry name" value="Tscrpt_reg_MarR-type_CS"/>
</dbReference>
<dbReference type="SMART" id="SM00347">
    <property type="entry name" value="HTH_MARR"/>
    <property type="match status" value="1"/>
</dbReference>
<dbReference type="RefSeq" id="WP_046317722.1">
    <property type="nucleotide sequence ID" value="NZ_JAMBJK010000016.1"/>
</dbReference>
<dbReference type="PROSITE" id="PS01117">
    <property type="entry name" value="HTH_MARR_1"/>
    <property type="match status" value="1"/>
</dbReference>
<dbReference type="SUPFAM" id="SSF46785">
    <property type="entry name" value="Winged helix' DNA-binding domain"/>
    <property type="match status" value="1"/>
</dbReference>
<dbReference type="PRINTS" id="PR00598">
    <property type="entry name" value="HTHMARR"/>
</dbReference>
<dbReference type="PROSITE" id="PS50995">
    <property type="entry name" value="HTH_MARR_2"/>
    <property type="match status" value="1"/>
</dbReference>
<dbReference type="EMBL" id="JXJQ01000011">
    <property type="protein sequence ID" value="KJY60409.1"/>
    <property type="molecule type" value="Genomic_DNA"/>
</dbReference>
<sequence>MDQAKVKYINKLLTTVYTDITQVEERELKKSQFKDISIHEMHAIDAITMYEHKTSSQLAQELKITPGTVTSMVNNLERKGYVVRLRSADDRRFVRLGLTRKGRLVYRAHDSFHRHMILSFVQGFNDEQIKLLEKALLNLRAFLEFPASIDDQKE</sequence>
<keyword evidence="6" id="KW-1185">Reference proteome</keyword>
<dbReference type="InterPro" id="IPR036388">
    <property type="entry name" value="WH-like_DNA-bd_sf"/>
</dbReference>
<dbReference type="AlphaFoldDB" id="A0A0F4LQ35"/>
<keyword evidence="3" id="KW-0804">Transcription</keyword>
<keyword evidence="2" id="KW-0238">DNA-binding</keyword>
<organism evidence="5 6">
    <name type="scientific">Bombilactobacillus mellifer</name>
    <dbReference type="NCBI Taxonomy" id="1218492"/>
    <lineage>
        <taxon>Bacteria</taxon>
        <taxon>Bacillati</taxon>
        <taxon>Bacillota</taxon>
        <taxon>Bacilli</taxon>
        <taxon>Lactobacillales</taxon>
        <taxon>Lactobacillaceae</taxon>
        <taxon>Bombilactobacillus</taxon>
    </lineage>
</organism>
<protein>
    <submittedName>
        <fullName evidence="5">Transcriptional regulator of fatty acid biosynthesis FabT</fullName>
    </submittedName>
</protein>
<evidence type="ECO:0000313" key="6">
    <source>
        <dbReference type="Proteomes" id="UP000033558"/>
    </source>
</evidence>
<dbReference type="STRING" id="1218492.JG30_15300"/>
<dbReference type="GO" id="GO:0003677">
    <property type="term" value="F:DNA binding"/>
    <property type="evidence" value="ECO:0007669"/>
    <property type="project" value="UniProtKB-KW"/>
</dbReference>
<proteinExistence type="predicted"/>
<dbReference type="PANTHER" id="PTHR42756:SF1">
    <property type="entry name" value="TRANSCRIPTIONAL REPRESSOR OF EMRAB OPERON"/>
    <property type="match status" value="1"/>
</dbReference>
<dbReference type="InterPro" id="IPR036390">
    <property type="entry name" value="WH_DNA-bd_sf"/>
</dbReference>
<dbReference type="OrthoDB" id="5461037at2"/>
<keyword evidence="1" id="KW-0805">Transcription regulation</keyword>
<evidence type="ECO:0000256" key="2">
    <source>
        <dbReference type="ARBA" id="ARBA00023125"/>
    </source>
</evidence>
<comment type="caution">
    <text evidence="5">The sequence shown here is derived from an EMBL/GenBank/DDBJ whole genome shotgun (WGS) entry which is preliminary data.</text>
</comment>
<dbReference type="HOGENOM" id="CLU_083287_11_1_9"/>
<dbReference type="PATRIC" id="fig|1218492.5.peg.1585"/>
<feature type="domain" description="HTH marR-type" evidence="4">
    <location>
        <begin position="1"/>
        <end position="141"/>
    </location>
</feature>
<evidence type="ECO:0000256" key="1">
    <source>
        <dbReference type="ARBA" id="ARBA00023015"/>
    </source>
</evidence>
<evidence type="ECO:0000259" key="4">
    <source>
        <dbReference type="PROSITE" id="PS50995"/>
    </source>
</evidence>
<dbReference type="InterPro" id="IPR000835">
    <property type="entry name" value="HTH_MarR-typ"/>
</dbReference>
<dbReference type="Gene3D" id="1.10.10.10">
    <property type="entry name" value="Winged helix-like DNA-binding domain superfamily/Winged helix DNA-binding domain"/>
    <property type="match status" value="1"/>
</dbReference>
<evidence type="ECO:0000256" key="3">
    <source>
        <dbReference type="ARBA" id="ARBA00023163"/>
    </source>
</evidence>